<dbReference type="GO" id="GO:0006629">
    <property type="term" value="P:lipid metabolic process"/>
    <property type="evidence" value="ECO:0007669"/>
    <property type="project" value="InterPro"/>
</dbReference>
<feature type="non-terminal residue" evidence="2">
    <location>
        <position position="1"/>
    </location>
</feature>
<dbReference type="Proteomes" id="UP001432027">
    <property type="component" value="Unassembled WGS sequence"/>
</dbReference>
<comment type="caution">
    <text evidence="2">The sequence shown here is derived from an EMBL/GenBank/DDBJ whole genome shotgun (WGS) entry which is preliminary data.</text>
</comment>
<dbReference type="Pfam" id="PF04083">
    <property type="entry name" value="Abhydro_lipase"/>
    <property type="match status" value="1"/>
</dbReference>
<evidence type="ECO:0000313" key="2">
    <source>
        <dbReference type="EMBL" id="GMT01710.1"/>
    </source>
</evidence>
<reference evidence="2" key="1">
    <citation type="submission" date="2023-10" db="EMBL/GenBank/DDBJ databases">
        <title>Genome assembly of Pristionchus species.</title>
        <authorList>
            <person name="Yoshida K."/>
            <person name="Sommer R.J."/>
        </authorList>
    </citation>
    <scope>NUCLEOTIDE SEQUENCE</scope>
    <source>
        <strain evidence="2">RS0144</strain>
    </source>
</reference>
<dbReference type="InterPro" id="IPR006693">
    <property type="entry name" value="AB_hydrolase_lipase"/>
</dbReference>
<dbReference type="InterPro" id="IPR029058">
    <property type="entry name" value="AB_hydrolase_fold"/>
</dbReference>
<evidence type="ECO:0000313" key="3">
    <source>
        <dbReference type="Proteomes" id="UP001432027"/>
    </source>
</evidence>
<dbReference type="AlphaFoldDB" id="A0AAV5U615"/>
<dbReference type="Gene3D" id="3.40.50.1820">
    <property type="entry name" value="alpha/beta hydrolase"/>
    <property type="match status" value="1"/>
</dbReference>
<feature type="non-terminal residue" evidence="2">
    <location>
        <position position="166"/>
    </location>
</feature>
<protein>
    <recommendedName>
        <fullName evidence="1">Partial AB-hydrolase lipase domain-containing protein</fullName>
    </recommendedName>
</protein>
<organism evidence="2 3">
    <name type="scientific">Pristionchus entomophagus</name>
    <dbReference type="NCBI Taxonomy" id="358040"/>
    <lineage>
        <taxon>Eukaryota</taxon>
        <taxon>Metazoa</taxon>
        <taxon>Ecdysozoa</taxon>
        <taxon>Nematoda</taxon>
        <taxon>Chromadorea</taxon>
        <taxon>Rhabditida</taxon>
        <taxon>Rhabditina</taxon>
        <taxon>Diplogasteromorpha</taxon>
        <taxon>Diplogasteroidea</taxon>
        <taxon>Neodiplogasteridae</taxon>
        <taxon>Pristionchus</taxon>
    </lineage>
</organism>
<gene>
    <name evidence="2" type="ORF">PENTCL1PPCAC_23884</name>
</gene>
<accession>A0AAV5U615</accession>
<keyword evidence="3" id="KW-1185">Reference proteome</keyword>
<proteinExistence type="predicted"/>
<sequence length="166" mass="18845">KIEIIRYWGYPAESYDVVTEDGYILDLYRIPHGRYSEANSTCLRPAILMVHGLGVSASQYFLNPPESSPAFILADQGFDIFLLNLRGTTYGKRHKTLTPGFGSKFWQYTVDEISKYDTTAAIDKVLEVTGQKSTYWIGNSLGTLLGFMTLADHPEYNSKVIYYLLY</sequence>
<dbReference type="EMBL" id="BTSX01000005">
    <property type="protein sequence ID" value="GMT01710.1"/>
    <property type="molecule type" value="Genomic_DNA"/>
</dbReference>
<dbReference type="SUPFAM" id="SSF53474">
    <property type="entry name" value="alpha/beta-Hydrolases"/>
    <property type="match status" value="1"/>
</dbReference>
<name>A0AAV5U615_9BILA</name>
<dbReference type="PANTHER" id="PTHR11005">
    <property type="entry name" value="LYSOSOMAL ACID LIPASE-RELATED"/>
    <property type="match status" value="1"/>
</dbReference>
<feature type="domain" description="Partial AB-hydrolase lipase" evidence="1">
    <location>
        <begin position="3"/>
        <end position="63"/>
    </location>
</feature>
<evidence type="ECO:0000259" key="1">
    <source>
        <dbReference type="Pfam" id="PF04083"/>
    </source>
</evidence>